<evidence type="ECO:0000313" key="1">
    <source>
        <dbReference type="EMBL" id="EQD68758.1"/>
    </source>
</evidence>
<dbReference type="EMBL" id="AUZZ01000223">
    <property type="protein sequence ID" value="EQD68758.1"/>
    <property type="molecule type" value="Genomic_DNA"/>
</dbReference>
<dbReference type="InterPro" id="IPR011518">
    <property type="entry name" value="Transposase_36"/>
</dbReference>
<accession>T1BJR2</accession>
<proteinExistence type="predicted"/>
<dbReference type="AlphaFoldDB" id="T1BJR2"/>
<reference evidence="1" key="2">
    <citation type="journal article" date="2014" name="ISME J.">
        <title>Microbial stratification in low pH oxic and suboxic macroscopic growths along an acid mine drainage.</title>
        <authorList>
            <person name="Mendez-Garcia C."/>
            <person name="Mesa V."/>
            <person name="Sprenger R.R."/>
            <person name="Richter M."/>
            <person name="Diez M.S."/>
            <person name="Solano J."/>
            <person name="Bargiela R."/>
            <person name="Golyshina O.V."/>
            <person name="Manteca A."/>
            <person name="Ramos J.L."/>
            <person name="Gallego J.R."/>
            <person name="Llorente I."/>
            <person name="Martins Dos Santos V.A."/>
            <person name="Jensen O.N."/>
            <person name="Pelaez A.I."/>
            <person name="Sanchez J."/>
            <person name="Ferrer M."/>
        </authorList>
    </citation>
    <scope>NUCLEOTIDE SEQUENCE</scope>
</reference>
<name>T1BJR2_9ZZZZ</name>
<sequence length="78" mass="8952">MSALLWTSKSTTRIAEELTRQGHPVSQPTVYRRLQGLGYSLQSNLKTKEGTAPRERDSQFRYINEQVRTFQARGDPVL</sequence>
<organism evidence="1">
    <name type="scientific">mine drainage metagenome</name>
    <dbReference type="NCBI Taxonomy" id="410659"/>
    <lineage>
        <taxon>unclassified sequences</taxon>
        <taxon>metagenomes</taxon>
        <taxon>ecological metagenomes</taxon>
    </lineage>
</organism>
<gene>
    <name evidence="1" type="ORF">B2A_00300</name>
</gene>
<protein>
    <submittedName>
        <fullName evidence="1">Transposase, Rhodopirellula-type</fullName>
    </submittedName>
</protein>
<comment type="caution">
    <text evidence="1">The sequence shown here is derived from an EMBL/GenBank/DDBJ whole genome shotgun (WGS) entry which is preliminary data.</text>
</comment>
<dbReference type="Pfam" id="PF07592">
    <property type="entry name" value="DDE_Tnp_ISAZ013"/>
    <property type="match status" value="1"/>
</dbReference>
<feature type="non-terminal residue" evidence="1">
    <location>
        <position position="78"/>
    </location>
</feature>
<reference evidence="1" key="1">
    <citation type="submission" date="2013-08" db="EMBL/GenBank/DDBJ databases">
        <authorList>
            <person name="Mendez C."/>
            <person name="Richter M."/>
            <person name="Ferrer M."/>
            <person name="Sanchez J."/>
        </authorList>
    </citation>
    <scope>NUCLEOTIDE SEQUENCE</scope>
</reference>